<dbReference type="InterPro" id="IPR011009">
    <property type="entry name" value="Kinase-like_dom_sf"/>
</dbReference>
<dbReference type="KEGG" id="cprv:CYPRO_0060"/>
<feature type="transmembrane region" description="Helical" evidence="3">
    <location>
        <begin position="556"/>
        <end position="585"/>
    </location>
</feature>
<dbReference type="EMBL" id="CP027806">
    <property type="protein sequence ID" value="AXI99348.1"/>
    <property type="molecule type" value="Genomic_DNA"/>
</dbReference>
<dbReference type="InterPro" id="IPR004147">
    <property type="entry name" value="ABC1_dom"/>
</dbReference>
<dbReference type="InterPro" id="IPR000719">
    <property type="entry name" value="Prot_kinase_dom"/>
</dbReference>
<dbReference type="PANTHER" id="PTHR10566">
    <property type="entry name" value="CHAPERONE-ACTIVITY OF BC1 COMPLEX CABC1 -RELATED"/>
    <property type="match status" value="1"/>
</dbReference>
<dbReference type="Pfam" id="PF03109">
    <property type="entry name" value="ABC1"/>
    <property type="match status" value="1"/>
</dbReference>
<evidence type="ECO:0000259" key="4">
    <source>
        <dbReference type="PROSITE" id="PS50011"/>
    </source>
</evidence>
<accession>A0A345UFU7</accession>
<protein>
    <submittedName>
        <fullName evidence="5">Ubiquinone biosynthesis protein</fullName>
    </submittedName>
</protein>
<dbReference type="AlphaFoldDB" id="A0A345UFU7"/>
<gene>
    <name evidence="5" type="ORF">CYPRO_0060</name>
</gene>
<organism evidence="5 6">
    <name type="scientific">Cyclonatronum proteinivorum</name>
    <dbReference type="NCBI Taxonomy" id="1457365"/>
    <lineage>
        <taxon>Bacteria</taxon>
        <taxon>Pseudomonadati</taxon>
        <taxon>Balneolota</taxon>
        <taxon>Balneolia</taxon>
        <taxon>Balneolales</taxon>
        <taxon>Cyclonatronaceae</taxon>
        <taxon>Cyclonatronum</taxon>
    </lineage>
</organism>
<evidence type="ECO:0000256" key="1">
    <source>
        <dbReference type="ARBA" id="ARBA00009670"/>
    </source>
</evidence>
<feature type="compositionally biased region" description="Basic residues" evidence="2">
    <location>
        <begin position="33"/>
        <end position="45"/>
    </location>
</feature>
<dbReference type="Proteomes" id="UP000254808">
    <property type="component" value="Chromosome"/>
</dbReference>
<dbReference type="CDD" id="cd05121">
    <property type="entry name" value="ABC1_ADCK3-like"/>
    <property type="match status" value="1"/>
</dbReference>
<dbReference type="GO" id="GO:0005524">
    <property type="term" value="F:ATP binding"/>
    <property type="evidence" value="ECO:0007669"/>
    <property type="project" value="InterPro"/>
</dbReference>
<keyword evidence="3" id="KW-1133">Transmembrane helix</keyword>
<sequence length="587" mass="66922">MSLRTLHKNQPHTENNSPSSESEDAYIEELKRQAKKHREGRRKSPYKIDPLAPYKGVIPRFFLINRHVIGLLLGGLLAFRNSLPRDRKRGLRSFWLRFFALLVTPFVKKELRNELFPVQLRRRLEMLGPTYIKLGQVLSLREDILPKIVTEELKNLLDRLPEVPFEVMEELIRFNLSDPLEEVFTYIDPDALGSASIGQTHVAGLFNGEKVVIKVVKPGIRDTILTDINLLTLLGYFLEIIIPQYQPQRLISEFCDFTAKEVDLVNEADNAETFQVNFADYPGVVFPKIYREYSNENMLVMELLEGYKPGDSRVEYLTETNRQKLIYNGAAGIIRMLFKDGFFHADLHPGNLFILPEGKVGFIDLGMVGRFEEKTRRQMLYYFHALVTGDIEGAARYLTAMASVGKGGNLQAFRRGVTDLLRRFFQQTKTGRFSMGKMIVESLGIGARHRVFFPVEMTLMVKALITFESVGQMLDPKLDVPGVSEQHVAKIFEEQFSPRALTRELMRGAPEFIDMAVRLPKIFADSMRYLDERVNNPRNENPLEGLKSAIITGSCIVGGVIAIVMNGPVILWLLLFGAGFLFYLFGK</sequence>
<keyword evidence="6" id="KW-1185">Reference proteome</keyword>
<feature type="domain" description="Protein kinase" evidence="4">
    <location>
        <begin position="186"/>
        <end position="513"/>
    </location>
</feature>
<keyword evidence="3" id="KW-0472">Membrane</keyword>
<evidence type="ECO:0000313" key="6">
    <source>
        <dbReference type="Proteomes" id="UP000254808"/>
    </source>
</evidence>
<dbReference type="SUPFAM" id="SSF56112">
    <property type="entry name" value="Protein kinase-like (PK-like)"/>
    <property type="match status" value="1"/>
</dbReference>
<feature type="region of interest" description="Disordered" evidence="2">
    <location>
        <begin position="1"/>
        <end position="45"/>
    </location>
</feature>
<comment type="similarity">
    <text evidence="1">Belongs to the protein kinase superfamily. ADCK protein kinase family.</text>
</comment>
<evidence type="ECO:0000313" key="5">
    <source>
        <dbReference type="EMBL" id="AXI99348.1"/>
    </source>
</evidence>
<dbReference type="PROSITE" id="PS50011">
    <property type="entry name" value="PROTEIN_KINASE_DOM"/>
    <property type="match status" value="1"/>
</dbReference>
<dbReference type="OrthoDB" id="9795390at2"/>
<evidence type="ECO:0000256" key="3">
    <source>
        <dbReference type="SAM" id="Phobius"/>
    </source>
</evidence>
<name>A0A345UFU7_9BACT</name>
<dbReference type="RefSeq" id="WP_114982591.1">
    <property type="nucleotide sequence ID" value="NZ_CP027806.1"/>
</dbReference>
<keyword evidence="5" id="KW-0830">Ubiquinone</keyword>
<dbReference type="PANTHER" id="PTHR10566:SF113">
    <property type="entry name" value="PROTEIN ACTIVITY OF BC1 COMPLEX KINASE 7, CHLOROPLASTIC"/>
    <property type="match status" value="1"/>
</dbReference>
<feature type="compositionally biased region" description="Basic residues" evidence="2">
    <location>
        <begin position="1"/>
        <end position="10"/>
    </location>
</feature>
<dbReference type="InterPro" id="IPR050154">
    <property type="entry name" value="UbiB_kinase"/>
</dbReference>
<keyword evidence="3" id="KW-0812">Transmembrane</keyword>
<reference evidence="5 6" key="1">
    <citation type="submission" date="2018-03" db="EMBL/GenBank/DDBJ databases">
        <title>Phenotypic and genomic properties of Cyclonatronum proteinivorum gen. nov., sp. nov., a haloalkaliphilic bacteroidete from soda lakes possessing Na+-translocating rhodopsin.</title>
        <authorList>
            <person name="Toshchakov S.V."/>
            <person name="Korzhenkov A."/>
            <person name="Samarov N.I."/>
            <person name="Kublanov I.V."/>
            <person name="Muntyan M.S."/>
            <person name="Sorokin D.Y."/>
        </authorList>
    </citation>
    <scope>NUCLEOTIDE SEQUENCE [LARGE SCALE GENOMIC DNA]</scope>
    <source>
        <strain evidence="5 6">Omega</strain>
    </source>
</reference>
<evidence type="ECO:0000256" key="2">
    <source>
        <dbReference type="SAM" id="MobiDB-lite"/>
    </source>
</evidence>
<dbReference type="GO" id="GO:0004672">
    <property type="term" value="F:protein kinase activity"/>
    <property type="evidence" value="ECO:0007669"/>
    <property type="project" value="InterPro"/>
</dbReference>
<proteinExistence type="inferred from homology"/>